<feature type="binding site" evidence="6">
    <location>
        <position position="5"/>
    </location>
    <ligand>
        <name>Zn(2+)</name>
        <dbReference type="ChEBI" id="CHEBI:29105"/>
    </ligand>
</feature>
<name>A0A7E5VZN6_TRINI</name>
<dbReference type="Gene3D" id="3.30.160.60">
    <property type="entry name" value="Classic Zinc Finger"/>
    <property type="match status" value="6"/>
</dbReference>
<dbReference type="InterPro" id="IPR012934">
    <property type="entry name" value="Znf_AD"/>
</dbReference>
<feature type="domain" description="C2H2-type" evidence="8">
    <location>
        <begin position="334"/>
        <end position="361"/>
    </location>
</feature>
<gene>
    <name evidence="11" type="primary">LOC113497940</name>
</gene>
<keyword evidence="3 5" id="KW-0863">Zinc-finger</keyword>
<evidence type="ECO:0000256" key="1">
    <source>
        <dbReference type="ARBA" id="ARBA00022723"/>
    </source>
</evidence>
<dbReference type="Gene3D" id="3.40.1800.20">
    <property type="match status" value="1"/>
</dbReference>
<dbReference type="PROSITE" id="PS51915">
    <property type="entry name" value="ZAD"/>
    <property type="match status" value="1"/>
</dbReference>
<dbReference type="GO" id="GO:0005634">
    <property type="term" value="C:nucleus"/>
    <property type="evidence" value="ECO:0007669"/>
    <property type="project" value="InterPro"/>
</dbReference>
<keyword evidence="10" id="KW-1185">Reference proteome</keyword>
<dbReference type="PROSITE" id="PS50157">
    <property type="entry name" value="ZINC_FINGER_C2H2_2"/>
    <property type="match status" value="7"/>
</dbReference>
<evidence type="ECO:0000256" key="7">
    <source>
        <dbReference type="SAM" id="MobiDB-lite"/>
    </source>
</evidence>
<feature type="domain" description="ZAD" evidence="9">
    <location>
        <begin position="3"/>
        <end position="76"/>
    </location>
</feature>
<keyword evidence="4 6" id="KW-0862">Zinc</keyword>
<dbReference type="OrthoDB" id="3437960at2759"/>
<dbReference type="RefSeq" id="XP_026733561.1">
    <property type="nucleotide sequence ID" value="XM_026877760.1"/>
</dbReference>
<feature type="binding site" evidence="6">
    <location>
        <position position="8"/>
    </location>
    <ligand>
        <name>Zn(2+)</name>
        <dbReference type="ChEBI" id="CHEBI:29105"/>
    </ligand>
</feature>
<feature type="binding site" evidence="6">
    <location>
        <position position="49"/>
    </location>
    <ligand>
        <name>Zn(2+)</name>
        <dbReference type="ChEBI" id="CHEBI:29105"/>
    </ligand>
</feature>
<feature type="domain" description="C2H2-type" evidence="8">
    <location>
        <begin position="424"/>
        <end position="451"/>
    </location>
</feature>
<dbReference type="InterPro" id="IPR013087">
    <property type="entry name" value="Znf_C2H2_type"/>
</dbReference>
<dbReference type="AlphaFoldDB" id="A0A7E5VZN6"/>
<dbReference type="Proteomes" id="UP000322000">
    <property type="component" value="Chromosome 10"/>
</dbReference>
<protein>
    <submittedName>
        <fullName evidence="11">Zinc finger protein 567-like</fullName>
    </submittedName>
</protein>
<dbReference type="SMART" id="SM00868">
    <property type="entry name" value="zf-AD"/>
    <property type="match status" value="2"/>
</dbReference>
<dbReference type="Pfam" id="PF07776">
    <property type="entry name" value="zf-AD"/>
    <property type="match status" value="1"/>
</dbReference>
<feature type="compositionally biased region" description="Basic residues" evidence="7">
    <location>
        <begin position="174"/>
        <end position="192"/>
    </location>
</feature>
<feature type="domain" description="C2H2-type" evidence="8">
    <location>
        <begin position="480"/>
        <end position="508"/>
    </location>
</feature>
<dbReference type="InterPro" id="IPR036236">
    <property type="entry name" value="Znf_C2H2_sf"/>
</dbReference>
<feature type="domain" description="C2H2-type" evidence="8">
    <location>
        <begin position="278"/>
        <end position="305"/>
    </location>
</feature>
<dbReference type="PROSITE" id="PS00028">
    <property type="entry name" value="ZINC_FINGER_C2H2_1"/>
    <property type="match status" value="9"/>
</dbReference>
<dbReference type="InParanoid" id="A0A7E5VZN6"/>
<feature type="binding site" evidence="6">
    <location>
        <position position="52"/>
    </location>
    <ligand>
        <name>Zn(2+)</name>
        <dbReference type="ChEBI" id="CHEBI:29105"/>
    </ligand>
</feature>
<evidence type="ECO:0000256" key="4">
    <source>
        <dbReference type="ARBA" id="ARBA00022833"/>
    </source>
</evidence>
<feature type="domain" description="C2H2-type" evidence="8">
    <location>
        <begin position="452"/>
        <end position="479"/>
    </location>
</feature>
<dbReference type="Pfam" id="PF00096">
    <property type="entry name" value="zf-C2H2"/>
    <property type="match status" value="3"/>
</dbReference>
<keyword evidence="1 6" id="KW-0479">Metal-binding</keyword>
<dbReference type="PANTHER" id="PTHR24379:SF121">
    <property type="entry name" value="C2H2-TYPE DOMAIN-CONTAINING PROTEIN"/>
    <property type="match status" value="1"/>
</dbReference>
<feature type="region of interest" description="Disordered" evidence="7">
    <location>
        <begin position="149"/>
        <end position="200"/>
    </location>
</feature>
<evidence type="ECO:0000256" key="6">
    <source>
        <dbReference type="PROSITE-ProRule" id="PRU01263"/>
    </source>
</evidence>
<evidence type="ECO:0000256" key="3">
    <source>
        <dbReference type="ARBA" id="ARBA00022771"/>
    </source>
</evidence>
<dbReference type="PANTHER" id="PTHR24379">
    <property type="entry name" value="KRAB AND ZINC FINGER DOMAIN-CONTAINING"/>
    <property type="match status" value="1"/>
</dbReference>
<dbReference type="GeneID" id="113497940"/>
<dbReference type="SUPFAM" id="SSF57667">
    <property type="entry name" value="beta-beta-alpha zinc fingers"/>
    <property type="match status" value="4"/>
</dbReference>
<feature type="compositionally biased region" description="Polar residues" evidence="7">
    <location>
        <begin position="160"/>
        <end position="172"/>
    </location>
</feature>
<evidence type="ECO:0000256" key="2">
    <source>
        <dbReference type="ARBA" id="ARBA00022737"/>
    </source>
</evidence>
<dbReference type="FunFam" id="3.30.160.60:FF:000630">
    <property type="entry name" value="Zinc finger protein 180"/>
    <property type="match status" value="1"/>
</dbReference>
<proteinExistence type="predicted"/>
<evidence type="ECO:0000256" key="5">
    <source>
        <dbReference type="PROSITE-ProRule" id="PRU00042"/>
    </source>
</evidence>
<evidence type="ECO:0000313" key="11">
    <source>
        <dbReference type="RefSeq" id="XP_026733561.1"/>
    </source>
</evidence>
<evidence type="ECO:0000259" key="8">
    <source>
        <dbReference type="PROSITE" id="PS50157"/>
    </source>
</evidence>
<feature type="domain" description="C2H2-type" evidence="8">
    <location>
        <begin position="250"/>
        <end position="277"/>
    </location>
</feature>
<dbReference type="GO" id="GO:0008270">
    <property type="term" value="F:zinc ion binding"/>
    <property type="evidence" value="ECO:0007669"/>
    <property type="project" value="UniProtKB-UniRule"/>
</dbReference>
<evidence type="ECO:0000259" key="9">
    <source>
        <dbReference type="PROSITE" id="PS51915"/>
    </source>
</evidence>
<evidence type="ECO:0000313" key="10">
    <source>
        <dbReference type="Proteomes" id="UP000322000"/>
    </source>
</evidence>
<accession>A0A7E5VZN6</accession>
<dbReference type="FunFam" id="3.30.160.60:FF:000446">
    <property type="entry name" value="Zinc finger protein"/>
    <property type="match status" value="1"/>
</dbReference>
<organism evidence="10 11">
    <name type="scientific">Trichoplusia ni</name>
    <name type="common">Cabbage looper</name>
    <dbReference type="NCBI Taxonomy" id="7111"/>
    <lineage>
        <taxon>Eukaryota</taxon>
        <taxon>Metazoa</taxon>
        <taxon>Ecdysozoa</taxon>
        <taxon>Arthropoda</taxon>
        <taxon>Hexapoda</taxon>
        <taxon>Insecta</taxon>
        <taxon>Pterygota</taxon>
        <taxon>Neoptera</taxon>
        <taxon>Endopterygota</taxon>
        <taxon>Lepidoptera</taxon>
        <taxon>Glossata</taxon>
        <taxon>Ditrysia</taxon>
        <taxon>Noctuoidea</taxon>
        <taxon>Noctuidae</taxon>
        <taxon>Plusiinae</taxon>
        <taxon>Trichoplusia</taxon>
    </lineage>
</organism>
<sequence>MESMCRFCLQVSNEDNMIKLHAESDVISKIQSSLSIQITIQDSLPNQSCKECEDKITIIYEYYLKVKESEEKLQQYLNNGSMEAFSPQLANKINIKEENDRLIFCESEYIKNEDADHKPITNSTKENNFNEFNENDDIKNEICMDTDNYDTSHNSDEDTTLSAIKNNKTSPLKASRKPKRQKTKTHPQKHHKIEPQNGTDTTSDALKQFTCLTCLYVCKSQSDLIKHYHDNHMLNKVTYSVDGDEGTVVYKCDGCGMICDSIEDMEIHLGLHKDERPLICKICGRMYKTVTEIIRHARAHNGFKLQCSHKCGYTTAYRGALKEHENRHLDVYKYTCEKCGKGFHAKTWYEQHQNIHNGLKPFSCDLCGLAFHMDRYLTAHKTSMHPQTSSVKRYICVHCNQKCDSANSLAIHLEKHGINKEKEFLCDFCGKILASGDQLKYHHRMHSGVKPYSCSICNKTFAKKFNVKVHMSSHSSEKSHACTVCGKRYTQRSTLLRHVRRHHAGGTSPIQPG</sequence>
<reference evidence="11" key="1">
    <citation type="submission" date="2025-08" db="UniProtKB">
        <authorList>
            <consortium name="RefSeq"/>
        </authorList>
    </citation>
    <scope>IDENTIFICATION</scope>
</reference>
<keyword evidence="2" id="KW-0677">Repeat</keyword>
<dbReference type="KEGG" id="tnl:113497940"/>
<dbReference type="SUPFAM" id="SSF57716">
    <property type="entry name" value="Glucocorticoid receptor-like (DNA-binding domain)"/>
    <property type="match status" value="1"/>
</dbReference>
<dbReference type="SMART" id="SM00355">
    <property type="entry name" value="ZnF_C2H2"/>
    <property type="match status" value="10"/>
</dbReference>
<feature type="domain" description="C2H2-type" evidence="8">
    <location>
        <begin position="362"/>
        <end position="390"/>
    </location>
</feature>